<dbReference type="GO" id="GO:0000701">
    <property type="term" value="F:purine-specific mismatch base pair DNA N-glycosylase activity"/>
    <property type="evidence" value="ECO:0007669"/>
    <property type="project" value="UniProtKB-EC"/>
</dbReference>
<dbReference type="InterPro" id="IPR011257">
    <property type="entry name" value="DNA_glycosylase"/>
</dbReference>
<evidence type="ECO:0000256" key="6">
    <source>
        <dbReference type="ARBA" id="ARBA00022485"/>
    </source>
</evidence>
<comment type="function">
    <text evidence="2">Adenine glycosylase active on G-A mispairs. MutY also corrects error-prone DNA synthesis past GO lesions which are due to the oxidatively damaged form of guanine: 7,8-dihydro-8-oxoguanine (8-oxo-dGTP).</text>
</comment>
<evidence type="ECO:0000313" key="16">
    <source>
        <dbReference type="EMBL" id="SDG39881.1"/>
    </source>
</evidence>
<evidence type="ECO:0000256" key="3">
    <source>
        <dbReference type="ARBA" id="ARBA00008343"/>
    </source>
</evidence>
<dbReference type="InterPro" id="IPR029119">
    <property type="entry name" value="MutY_C"/>
</dbReference>
<evidence type="ECO:0000256" key="5">
    <source>
        <dbReference type="ARBA" id="ARBA00022023"/>
    </source>
</evidence>
<dbReference type="Pfam" id="PF14815">
    <property type="entry name" value="NUDIX_4"/>
    <property type="match status" value="1"/>
</dbReference>
<dbReference type="Gene3D" id="1.10.1670.10">
    <property type="entry name" value="Helix-hairpin-Helix base-excision DNA repair enzymes (C-terminal)"/>
    <property type="match status" value="1"/>
</dbReference>
<name>A0A1G7TXS1_9HYPH</name>
<dbReference type="GO" id="GO:0035485">
    <property type="term" value="F:adenine/guanine mispair binding"/>
    <property type="evidence" value="ECO:0007669"/>
    <property type="project" value="TreeGrafter"/>
</dbReference>
<keyword evidence="17" id="KW-1185">Reference proteome</keyword>
<evidence type="ECO:0000259" key="15">
    <source>
        <dbReference type="SMART" id="SM00478"/>
    </source>
</evidence>
<dbReference type="GO" id="GO:0006284">
    <property type="term" value="P:base-excision repair"/>
    <property type="evidence" value="ECO:0007669"/>
    <property type="project" value="UniProtKB-UniRule"/>
</dbReference>
<organism evidence="16 17">
    <name type="scientific">Pelagibacterium luteolum</name>
    <dbReference type="NCBI Taxonomy" id="440168"/>
    <lineage>
        <taxon>Bacteria</taxon>
        <taxon>Pseudomonadati</taxon>
        <taxon>Pseudomonadota</taxon>
        <taxon>Alphaproteobacteria</taxon>
        <taxon>Hyphomicrobiales</taxon>
        <taxon>Devosiaceae</taxon>
        <taxon>Pelagibacterium</taxon>
    </lineage>
</organism>
<keyword evidence="9" id="KW-0378">Hydrolase</keyword>
<dbReference type="CDD" id="cd00056">
    <property type="entry name" value="ENDO3c"/>
    <property type="match status" value="1"/>
</dbReference>
<dbReference type="PANTHER" id="PTHR42944:SF1">
    <property type="entry name" value="ADENINE DNA GLYCOSYLASE"/>
    <property type="match status" value="1"/>
</dbReference>
<keyword evidence="6" id="KW-0004">4Fe-4S</keyword>
<dbReference type="SUPFAM" id="SSF48150">
    <property type="entry name" value="DNA-glycosylase"/>
    <property type="match status" value="1"/>
</dbReference>
<evidence type="ECO:0000256" key="4">
    <source>
        <dbReference type="ARBA" id="ARBA00012045"/>
    </source>
</evidence>
<dbReference type="EMBL" id="FNCS01000002">
    <property type="protein sequence ID" value="SDG39881.1"/>
    <property type="molecule type" value="Genomic_DNA"/>
</dbReference>
<dbReference type="GO" id="GO:0046872">
    <property type="term" value="F:metal ion binding"/>
    <property type="evidence" value="ECO:0007669"/>
    <property type="project" value="UniProtKB-UniRule"/>
</dbReference>
<proteinExistence type="inferred from homology"/>
<dbReference type="AlphaFoldDB" id="A0A1G7TXS1"/>
<dbReference type="OrthoDB" id="9802365at2"/>
<dbReference type="GO" id="GO:0006298">
    <property type="term" value="P:mismatch repair"/>
    <property type="evidence" value="ECO:0007669"/>
    <property type="project" value="TreeGrafter"/>
</dbReference>
<dbReference type="RefSeq" id="WP_090593336.1">
    <property type="nucleotide sequence ID" value="NZ_FNCS01000002.1"/>
</dbReference>
<dbReference type="InterPro" id="IPR015797">
    <property type="entry name" value="NUDIX_hydrolase-like_dom_sf"/>
</dbReference>
<dbReference type="PANTHER" id="PTHR42944">
    <property type="entry name" value="ADENINE DNA GLYCOSYLASE"/>
    <property type="match status" value="1"/>
</dbReference>
<dbReference type="FunFam" id="1.10.340.30:FF:000002">
    <property type="entry name" value="Adenine DNA glycosylase"/>
    <property type="match status" value="1"/>
</dbReference>
<sequence length="356" mass="38868">MAQTVRAQQTQTPAIDAAAVLAWYDRHARDLPWRVSPTDRARGQAPNPYFVWLSEIMLQQTTIAAVRKYFAAFTALWPTVHDLAAAPLDDVLVQWAGLGYYARARNLHACAVAVVEHHGGVFPKSAAQLRELPGIGDYTSAAIAAICQDEPVAVVDGNVDRVVARYLALEKPVREEKPLVRATVQAVVPQRAGDFAQAMMDIGATICAPRRANCLVCPLEAGCLGRRTGNPLAFPVPPVKAPRPNRYGHAFVIRHPQGKVFVRQRGPKGLLAKMTEVPGSDWTDASEPAAFPIAGDWEPAGAIEHTFTHFHLTLSVWVLNADAPLDEGWWSDETRLSDEALPSLFRKVLSRAGLQA</sequence>
<dbReference type="CDD" id="cd03431">
    <property type="entry name" value="NUDIX_DNA_Glycosylase_C-MutY"/>
    <property type="match status" value="1"/>
</dbReference>
<dbReference type="SUPFAM" id="SSF55811">
    <property type="entry name" value="Nudix"/>
    <property type="match status" value="1"/>
</dbReference>
<evidence type="ECO:0000256" key="13">
    <source>
        <dbReference type="ARBA" id="ARBA00023295"/>
    </source>
</evidence>
<dbReference type="InterPro" id="IPR044298">
    <property type="entry name" value="MIG/MutY"/>
</dbReference>
<keyword evidence="8 14" id="KW-0227">DNA damage</keyword>
<dbReference type="Proteomes" id="UP000199495">
    <property type="component" value="Unassembled WGS sequence"/>
</dbReference>
<keyword evidence="13 14" id="KW-0326">Glycosidase</keyword>
<dbReference type="InterPro" id="IPR023170">
    <property type="entry name" value="HhH_base_excis_C"/>
</dbReference>
<dbReference type="Gene3D" id="3.90.79.10">
    <property type="entry name" value="Nucleoside Triphosphate Pyrophosphohydrolase"/>
    <property type="match status" value="1"/>
</dbReference>
<accession>A0A1G7TXS1</accession>
<dbReference type="SMART" id="SM00478">
    <property type="entry name" value="ENDO3c"/>
    <property type="match status" value="1"/>
</dbReference>
<keyword evidence="12" id="KW-0234">DNA repair</keyword>
<evidence type="ECO:0000256" key="9">
    <source>
        <dbReference type="ARBA" id="ARBA00022801"/>
    </source>
</evidence>
<dbReference type="GO" id="GO:0051539">
    <property type="term" value="F:4 iron, 4 sulfur cluster binding"/>
    <property type="evidence" value="ECO:0007669"/>
    <property type="project" value="UniProtKB-UniRule"/>
</dbReference>
<evidence type="ECO:0000256" key="8">
    <source>
        <dbReference type="ARBA" id="ARBA00022763"/>
    </source>
</evidence>
<evidence type="ECO:0000256" key="14">
    <source>
        <dbReference type="RuleBase" id="RU365096"/>
    </source>
</evidence>
<keyword evidence="10 14" id="KW-0408">Iron</keyword>
<dbReference type="GO" id="GO:0032357">
    <property type="term" value="F:oxidized purine DNA binding"/>
    <property type="evidence" value="ECO:0007669"/>
    <property type="project" value="TreeGrafter"/>
</dbReference>
<evidence type="ECO:0000256" key="2">
    <source>
        <dbReference type="ARBA" id="ARBA00002933"/>
    </source>
</evidence>
<comment type="similarity">
    <text evidence="3 14">Belongs to the Nth/MutY family.</text>
</comment>
<evidence type="ECO:0000256" key="12">
    <source>
        <dbReference type="ARBA" id="ARBA00023204"/>
    </source>
</evidence>
<keyword evidence="7" id="KW-0479">Metal-binding</keyword>
<reference evidence="16 17" key="1">
    <citation type="submission" date="2016-10" db="EMBL/GenBank/DDBJ databases">
        <authorList>
            <person name="de Groot N.N."/>
        </authorList>
    </citation>
    <scope>NUCLEOTIDE SEQUENCE [LARGE SCALE GENOMIC DNA]</scope>
    <source>
        <strain evidence="16 17">CGMCC 1.10267</strain>
    </source>
</reference>
<dbReference type="InterPro" id="IPR003265">
    <property type="entry name" value="HhH-GPD_domain"/>
</dbReference>
<evidence type="ECO:0000313" key="17">
    <source>
        <dbReference type="Proteomes" id="UP000199495"/>
    </source>
</evidence>
<dbReference type="Gene3D" id="1.10.340.30">
    <property type="entry name" value="Hypothetical protein, domain 2"/>
    <property type="match status" value="1"/>
</dbReference>
<keyword evidence="11" id="KW-0411">Iron-sulfur</keyword>
<evidence type="ECO:0000256" key="7">
    <source>
        <dbReference type="ARBA" id="ARBA00022723"/>
    </source>
</evidence>
<dbReference type="Pfam" id="PF00730">
    <property type="entry name" value="HhH-GPD"/>
    <property type="match status" value="1"/>
</dbReference>
<feature type="domain" description="HhH-GPD" evidence="15">
    <location>
        <begin position="57"/>
        <end position="205"/>
    </location>
</feature>
<evidence type="ECO:0000256" key="10">
    <source>
        <dbReference type="ARBA" id="ARBA00023004"/>
    </source>
</evidence>
<gene>
    <name evidence="16" type="ORF">SAMN04487974_102403</name>
</gene>
<dbReference type="EC" id="3.2.2.31" evidence="4 14"/>
<evidence type="ECO:0000256" key="1">
    <source>
        <dbReference type="ARBA" id="ARBA00000843"/>
    </source>
</evidence>
<comment type="catalytic activity">
    <reaction evidence="1 14">
        <text>Hydrolyzes free adenine bases from 7,8-dihydro-8-oxoguanine:adenine mismatched double-stranded DNA, leaving an apurinic site.</text>
        <dbReference type="EC" id="3.2.2.31"/>
    </reaction>
</comment>
<dbReference type="STRING" id="440168.SAMN04487974_102403"/>
<protein>
    <recommendedName>
        <fullName evidence="5 14">Adenine DNA glycosylase</fullName>
        <ecNumber evidence="4 14">3.2.2.31</ecNumber>
    </recommendedName>
</protein>
<dbReference type="GO" id="GO:0034039">
    <property type="term" value="F:8-oxo-7,8-dihydroguanine DNA N-glycosylase activity"/>
    <property type="evidence" value="ECO:0007669"/>
    <property type="project" value="TreeGrafter"/>
</dbReference>
<comment type="cofactor">
    <cofactor evidence="14">
        <name>[4Fe-4S] cluster</name>
        <dbReference type="ChEBI" id="CHEBI:49883"/>
    </cofactor>
    <text evidence="14">Binds 1 [4Fe-4S] cluster.</text>
</comment>
<evidence type="ECO:0000256" key="11">
    <source>
        <dbReference type="ARBA" id="ARBA00023014"/>
    </source>
</evidence>